<feature type="transmembrane region" description="Helical" evidence="1">
    <location>
        <begin position="99"/>
        <end position="120"/>
    </location>
</feature>
<accession>A0A074Z7V8</accession>
<proteinExistence type="predicted"/>
<dbReference type="KEGG" id="ovi:T265_08890"/>
<dbReference type="CTD" id="20323069"/>
<dbReference type="GeneID" id="20323069"/>
<sequence>MNELLLIIYGTQDNTWGYALIVSGLILTILVVAYNPLRFLRVVINGFGTSDWTVPVVWVAIITVVVPGICILLIVWWIYDYVRDTERWYDVTWTSATSTLIEWLVVLTAIVIINLVVVRVKRDLYVKTKRFGADPYDPETYTKESVVVGGNIWAVGDSNYSVRTL</sequence>
<evidence type="ECO:0000313" key="3">
    <source>
        <dbReference type="Proteomes" id="UP000054324"/>
    </source>
</evidence>
<organism evidence="2 3">
    <name type="scientific">Opisthorchis viverrini</name>
    <name type="common">Southeast Asian liver fluke</name>
    <dbReference type="NCBI Taxonomy" id="6198"/>
    <lineage>
        <taxon>Eukaryota</taxon>
        <taxon>Metazoa</taxon>
        <taxon>Spiralia</taxon>
        <taxon>Lophotrochozoa</taxon>
        <taxon>Platyhelminthes</taxon>
        <taxon>Trematoda</taxon>
        <taxon>Digenea</taxon>
        <taxon>Opisthorchiida</taxon>
        <taxon>Opisthorchiata</taxon>
        <taxon>Opisthorchiidae</taxon>
        <taxon>Opisthorchis</taxon>
    </lineage>
</organism>
<dbReference type="OrthoDB" id="6581954at2759"/>
<evidence type="ECO:0000256" key="1">
    <source>
        <dbReference type="SAM" id="Phobius"/>
    </source>
</evidence>
<dbReference type="RefSeq" id="XP_009173082.1">
    <property type="nucleotide sequence ID" value="XM_009174818.1"/>
</dbReference>
<keyword evidence="1" id="KW-1133">Transmembrane helix</keyword>
<protein>
    <recommendedName>
        <fullName evidence="4">Transmembrane protein</fullName>
    </recommendedName>
</protein>
<evidence type="ECO:0008006" key="4">
    <source>
        <dbReference type="Google" id="ProtNLM"/>
    </source>
</evidence>
<dbReference type="InterPro" id="IPR037272">
    <property type="entry name" value="SNS_sf"/>
</dbReference>
<keyword evidence="1" id="KW-0472">Membrane</keyword>
<name>A0A074Z7V8_OPIVI</name>
<dbReference type="SUPFAM" id="SSF161070">
    <property type="entry name" value="SNF-like"/>
    <property type="match status" value="1"/>
</dbReference>
<feature type="transmembrane region" description="Helical" evidence="1">
    <location>
        <begin position="56"/>
        <end position="79"/>
    </location>
</feature>
<dbReference type="EMBL" id="KL596862">
    <property type="protein sequence ID" value="KER23158.1"/>
    <property type="molecule type" value="Genomic_DNA"/>
</dbReference>
<evidence type="ECO:0000313" key="2">
    <source>
        <dbReference type="EMBL" id="KER23158.1"/>
    </source>
</evidence>
<feature type="transmembrane region" description="Helical" evidence="1">
    <location>
        <begin position="15"/>
        <end position="35"/>
    </location>
</feature>
<keyword evidence="1" id="KW-0812">Transmembrane</keyword>
<gene>
    <name evidence="2" type="ORF">T265_08890</name>
</gene>
<dbReference type="Proteomes" id="UP000054324">
    <property type="component" value="Unassembled WGS sequence"/>
</dbReference>
<dbReference type="AlphaFoldDB" id="A0A074Z7V8"/>
<reference evidence="2 3" key="1">
    <citation type="submission" date="2013-11" db="EMBL/GenBank/DDBJ databases">
        <title>Opisthorchis viverrini - life in the bile duct.</title>
        <authorList>
            <person name="Young N.D."/>
            <person name="Nagarajan N."/>
            <person name="Lin S.J."/>
            <person name="Korhonen P.K."/>
            <person name="Jex A.R."/>
            <person name="Hall R.S."/>
            <person name="Safavi-Hemami H."/>
            <person name="Kaewkong W."/>
            <person name="Bertrand D."/>
            <person name="Gao S."/>
            <person name="Seet Q."/>
            <person name="Wongkham S."/>
            <person name="Teh B.T."/>
            <person name="Wongkham C."/>
            <person name="Intapan P.M."/>
            <person name="Maleewong W."/>
            <person name="Yang X."/>
            <person name="Hu M."/>
            <person name="Wang Z."/>
            <person name="Hofmann A."/>
            <person name="Sternberg P.W."/>
            <person name="Tan P."/>
            <person name="Wang J."/>
            <person name="Gasser R.B."/>
        </authorList>
    </citation>
    <scope>NUCLEOTIDE SEQUENCE [LARGE SCALE GENOMIC DNA]</scope>
</reference>
<keyword evidence="3" id="KW-1185">Reference proteome</keyword>